<dbReference type="OrthoDB" id="5410300at2"/>
<name>A0A5C6QTP0_9GAMM</name>
<dbReference type="InterPro" id="IPR013656">
    <property type="entry name" value="PAS_4"/>
</dbReference>
<dbReference type="PROSITE" id="PS50113">
    <property type="entry name" value="PAC"/>
    <property type="match status" value="1"/>
</dbReference>
<dbReference type="NCBIfam" id="TIGR00229">
    <property type="entry name" value="sensory_box"/>
    <property type="match status" value="1"/>
</dbReference>
<feature type="transmembrane region" description="Helical" evidence="1">
    <location>
        <begin position="115"/>
        <end position="137"/>
    </location>
</feature>
<dbReference type="AlphaFoldDB" id="A0A5C6QTP0"/>
<dbReference type="RefSeq" id="WP_146782783.1">
    <property type="nucleotide sequence ID" value="NZ_VOLT01000001.1"/>
</dbReference>
<feature type="transmembrane region" description="Helical" evidence="1">
    <location>
        <begin position="262"/>
        <end position="281"/>
    </location>
</feature>
<feature type="transmembrane region" description="Helical" evidence="1">
    <location>
        <begin position="46"/>
        <end position="63"/>
    </location>
</feature>
<evidence type="ECO:0000256" key="1">
    <source>
        <dbReference type="SAM" id="Phobius"/>
    </source>
</evidence>
<feature type="transmembrane region" description="Helical" evidence="1">
    <location>
        <begin position="189"/>
        <end position="208"/>
    </location>
</feature>
<dbReference type="InterPro" id="IPR000700">
    <property type="entry name" value="PAS-assoc_C"/>
</dbReference>
<feature type="domain" description="PAC" evidence="2">
    <location>
        <begin position="367"/>
        <end position="420"/>
    </location>
</feature>
<comment type="caution">
    <text evidence="3">The sequence shown here is derived from an EMBL/GenBank/DDBJ whole genome shotgun (WGS) entry which is preliminary data.</text>
</comment>
<dbReference type="Proteomes" id="UP000321822">
    <property type="component" value="Unassembled WGS sequence"/>
</dbReference>
<reference evidence="3 4" key="1">
    <citation type="submission" date="2019-07" db="EMBL/GenBank/DDBJ databases">
        <title>Genomes of sea-ice associated Colwellia species.</title>
        <authorList>
            <person name="Bowman J.P."/>
        </authorList>
    </citation>
    <scope>NUCLEOTIDE SEQUENCE [LARGE SCALE GENOMIC DNA]</scope>
    <source>
        <strain evidence="3 4">ACAM 459</strain>
    </source>
</reference>
<gene>
    <name evidence="3" type="ORF">ESZ36_01965</name>
</gene>
<dbReference type="InterPro" id="IPR035965">
    <property type="entry name" value="PAS-like_dom_sf"/>
</dbReference>
<organism evidence="3 4">
    <name type="scientific">Colwellia demingiae</name>
    <dbReference type="NCBI Taxonomy" id="89401"/>
    <lineage>
        <taxon>Bacteria</taxon>
        <taxon>Pseudomonadati</taxon>
        <taxon>Pseudomonadota</taxon>
        <taxon>Gammaproteobacteria</taxon>
        <taxon>Alteromonadales</taxon>
        <taxon>Colwelliaceae</taxon>
        <taxon>Colwellia</taxon>
    </lineage>
</organism>
<feature type="transmembrane region" description="Helical" evidence="1">
    <location>
        <begin position="158"/>
        <end position="177"/>
    </location>
</feature>
<dbReference type="EMBL" id="VOLT01000001">
    <property type="protein sequence ID" value="TWX72020.1"/>
    <property type="molecule type" value="Genomic_DNA"/>
</dbReference>
<evidence type="ECO:0000313" key="4">
    <source>
        <dbReference type="Proteomes" id="UP000321822"/>
    </source>
</evidence>
<dbReference type="InterPro" id="IPR000014">
    <property type="entry name" value="PAS"/>
</dbReference>
<feature type="transmembrane region" description="Helical" evidence="1">
    <location>
        <begin position="75"/>
        <end position="95"/>
    </location>
</feature>
<proteinExistence type="predicted"/>
<keyword evidence="1" id="KW-0472">Membrane</keyword>
<keyword evidence="1" id="KW-0812">Transmembrane</keyword>
<sequence>MKNKLNLILFIGLFSLALLGGGAYFPLFESALSIDEGFIPMDPSTSALFVVTFLVLFVWVNYTRTFYRYKKSIGLTLLFVALFGVLEIVEYFTGVELTFESYLVPNFGNLNGIPLARMSPVTGFCFFLTSCVLLILLNQDNNSESSDFITQVKTRIKNICITVISFISLLMMVAYLYKSPLFYNTQDIIPMALSTSLGFLSIAGVLIINDKNNYLMKMFTHISPSTSLIRFITPFTVLSVFITGLIQHVIFTVNPVNNSTFYAAFVLTLIAVMCGYMAMFVTKKLMGFQDKNNKNLHQYKAMVTLSLGGQALLDDNFVHLVVNQAYVERLNLTIDQVIGKSVSDVFGKKYFESELKRDCKRCLAGEVIRKKKWIKFPSSHDFYMDIELSPYFLNDGNIYGIMVNSRDITQLKHYQDNLEKYQFVIENSPVIAFRCRPDEHWSV</sequence>
<dbReference type="SUPFAM" id="SSF55785">
    <property type="entry name" value="PYP-like sensor domain (PAS domain)"/>
    <property type="match status" value="1"/>
</dbReference>
<evidence type="ECO:0000313" key="3">
    <source>
        <dbReference type="EMBL" id="TWX72020.1"/>
    </source>
</evidence>
<keyword evidence="1" id="KW-1133">Transmembrane helix</keyword>
<evidence type="ECO:0000259" key="2">
    <source>
        <dbReference type="PROSITE" id="PS50113"/>
    </source>
</evidence>
<keyword evidence="4" id="KW-1185">Reference proteome</keyword>
<dbReference type="CDD" id="cd00130">
    <property type="entry name" value="PAS"/>
    <property type="match status" value="1"/>
</dbReference>
<protein>
    <submittedName>
        <fullName evidence="3">PAS domain S-box protein</fullName>
    </submittedName>
</protein>
<dbReference type="Gene3D" id="3.30.450.20">
    <property type="entry name" value="PAS domain"/>
    <property type="match status" value="1"/>
</dbReference>
<accession>A0A5C6QTP0</accession>
<feature type="transmembrane region" description="Helical" evidence="1">
    <location>
        <begin position="228"/>
        <end position="250"/>
    </location>
</feature>
<dbReference type="Pfam" id="PF08448">
    <property type="entry name" value="PAS_4"/>
    <property type="match status" value="1"/>
</dbReference>